<evidence type="ECO:0000256" key="5">
    <source>
        <dbReference type="SAM" id="Phobius"/>
    </source>
</evidence>
<evidence type="ECO:0000256" key="1">
    <source>
        <dbReference type="ARBA" id="ARBA00004141"/>
    </source>
</evidence>
<keyword evidence="3 5" id="KW-1133">Transmembrane helix</keyword>
<feature type="transmembrane region" description="Helical" evidence="5">
    <location>
        <begin position="193"/>
        <end position="211"/>
    </location>
</feature>
<dbReference type="Pfam" id="PF04893">
    <property type="entry name" value="Yip1"/>
    <property type="match status" value="1"/>
</dbReference>
<feature type="domain" description="Yip1" evidence="6">
    <location>
        <begin position="6"/>
        <end position="206"/>
    </location>
</feature>
<reference evidence="7" key="1">
    <citation type="journal article" date="2020" name="mSystems">
        <title>Genome- and Community-Level Interaction Insights into Carbon Utilization and Element Cycling Functions of Hydrothermarchaeota in Hydrothermal Sediment.</title>
        <authorList>
            <person name="Zhou Z."/>
            <person name="Liu Y."/>
            <person name="Xu W."/>
            <person name="Pan J."/>
            <person name="Luo Z.H."/>
            <person name="Li M."/>
        </authorList>
    </citation>
    <scope>NUCLEOTIDE SEQUENCE [LARGE SCALE GENOMIC DNA]</scope>
    <source>
        <strain evidence="7">SpSt-1257</strain>
    </source>
</reference>
<dbReference type="AlphaFoldDB" id="A0A831YCJ3"/>
<keyword evidence="4 5" id="KW-0472">Membrane</keyword>
<dbReference type="GO" id="GO:0016020">
    <property type="term" value="C:membrane"/>
    <property type="evidence" value="ECO:0007669"/>
    <property type="project" value="UniProtKB-SubCell"/>
</dbReference>
<feature type="transmembrane region" description="Helical" evidence="5">
    <location>
        <begin position="29"/>
        <end position="51"/>
    </location>
</feature>
<proteinExistence type="predicted"/>
<name>A0A831YCJ3_9AQUI</name>
<keyword evidence="2 5" id="KW-0812">Transmembrane</keyword>
<evidence type="ECO:0000256" key="2">
    <source>
        <dbReference type="ARBA" id="ARBA00022692"/>
    </source>
</evidence>
<feature type="transmembrane region" description="Helical" evidence="5">
    <location>
        <begin position="159"/>
        <end position="181"/>
    </location>
</feature>
<feature type="transmembrane region" description="Helical" evidence="5">
    <location>
        <begin position="133"/>
        <end position="153"/>
    </location>
</feature>
<protein>
    <submittedName>
        <fullName evidence="7">DUF1282 domain-containing protein</fullName>
    </submittedName>
</protein>
<dbReference type="EMBL" id="DSFC01000013">
    <property type="protein sequence ID" value="HEV08818.1"/>
    <property type="molecule type" value="Genomic_DNA"/>
</dbReference>
<evidence type="ECO:0000259" key="6">
    <source>
        <dbReference type="Pfam" id="PF04893"/>
    </source>
</evidence>
<evidence type="ECO:0000256" key="4">
    <source>
        <dbReference type="ARBA" id="ARBA00023136"/>
    </source>
</evidence>
<evidence type="ECO:0000313" key="7">
    <source>
        <dbReference type="EMBL" id="HEV08818.1"/>
    </source>
</evidence>
<dbReference type="Proteomes" id="UP000885621">
    <property type="component" value="Unassembled WGS sequence"/>
</dbReference>
<comment type="caution">
    <text evidence="7">The sequence shown here is derived from an EMBL/GenBank/DDBJ whole genome shotgun (WGS) entry which is preliminary data.</text>
</comment>
<organism evidence="7">
    <name type="scientific">Sulfurihydrogenibium azorense</name>
    <dbReference type="NCBI Taxonomy" id="309806"/>
    <lineage>
        <taxon>Bacteria</taxon>
        <taxon>Pseudomonadati</taxon>
        <taxon>Aquificota</taxon>
        <taxon>Aquificia</taxon>
        <taxon>Aquificales</taxon>
        <taxon>Hydrogenothermaceae</taxon>
        <taxon>Sulfurihydrogenibium</taxon>
    </lineage>
</organism>
<dbReference type="InterPro" id="IPR006977">
    <property type="entry name" value="Yip1_dom"/>
</dbReference>
<feature type="transmembrane region" description="Helical" evidence="5">
    <location>
        <begin position="95"/>
        <end position="121"/>
    </location>
</feature>
<gene>
    <name evidence="7" type="ORF">ENO34_00280</name>
</gene>
<accession>A0A831YCJ3</accession>
<sequence length="220" mass="25163">MKELIKIYLNPKENLTYVKNNPKPYGKLFFFYVLPFSLFPILGYLIGFTVLKDSYISSLSKFIEMLKADPKASVSTIQYATKVLTMIQNNDTVKMFSFLFIAWIFEIFKPIFLTGLVYFFGKAFGGEDNPLKVFNLVVLAVIPVWIAGISYMVNSPVNAFLMFLSSFYMFYLIFVGAEKVLGIPSENSKNFQFIVVIVIFYVILSGIIGLLQTNLMERIL</sequence>
<evidence type="ECO:0000256" key="3">
    <source>
        <dbReference type="ARBA" id="ARBA00022989"/>
    </source>
</evidence>
<comment type="subcellular location">
    <subcellularLocation>
        <location evidence="1">Membrane</location>
        <topology evidence="1">Multi-pass membrane protein</topology>
    </subcellularLocation>
</comment>